<dbReference type="Gene3D" id="3.30.56.10">
    <property type="match status" value="2"/>
</dbReference>
<dbReference type="GO" id="GO:0009328">
    <property type="term" value="C:phenylalanine-tRNA ligase complex"/>
    <property type="evidence" value="ECO:0007669"/>
    <property type="project" value="TreeGrafter"/>
</dbReference>
<dbReference type="PANTHER" id="PTHR10947:SF0">
    <property type="entry name" value="PHENYLALANINE--TRNA LIGASE BETA SUBUNIT"/>
    <property type="match status" value="1"/>
</dbReference>
<evidence type="ECO:0000256" key="7">
    <source>
        <dbReference type="ARBA" id="ARBA00022842"/>
    </source>
</evidence>
<proteinExistence type="predicted"/>
<dbReference type="Proteomes" id="UP000292362">
    <property type="component" value="Unassembled WGS sequence"/>
</dbReference>
<dbReference type="GO" id="GO:0004826">
    <property type="term" value="F:phenylalanine-tRNA ligase activity"/>
    <property type="evidence" value="ECO:0007669"/>
    <property type="project" value="UniProtKB-EC"/>
</dbReference>
<reference evidence="11 12" key="1">
    <citation type="submission" date="2017-12" db="EMBL/GenBank/DDBJ databases">
        <authorList>
            <person name="Pombert J.-F."/>
            <person name="Haag K.L."/>
            <person name="Ebert D."/>
        </authorList>
    </citation>
    <scope>NUCLEOTIDE SEQUENCE [LARGE SCALE GENOMIC DNA]</scope>
    <source>
        <strain evidence="11">FI-OER-3-3</strain>
    </source>
</reference>
<dbReference type="InterPro" id="IPR009061">
    <property type="entry name" value="DNA-bd_dom_put_sf"/>
</dbReference>
<evidence type="ECO:0000256" key="4">
    <source>
        <dbReference type="ARBA" id="ARBA00022723"/>
    </source>
</evidence>
<dbReference type="PANTHER" id="PTHR10947">
    <property type="entry name" value="PHENYLALANYL-TRNA SYNTHETASE BETA CHAIN AND LEUCINE-RICH REPEAT-CONTAINING PROTEIN 47"/>
    <property type="match status" value="1"/>
</dbReference>
<dbReference type="EC" id="6.1.1.20" evidence="2"/>
<dbReference type="InterPro" id="IPR011050">
    <property type="entry name" value="Pectin_lyase_fold/virulence"/>
</dbReference>
<dbReference type="Pfam" id="PF17759">
    <property type="entry name" value="tRNA_synthFbeta"/>
    <property type="match status" value="1"/>
</dbReference>
<dbReference type="InterPro" id="IPR045864">
    <property type="entry name" value="aa-tRNA-synth_II/BPL/LPL"/>
</dbReference>
<evidence type="ECO:0000256" key="2">
    <source>
        <dbReference type="ARBA" id="ARBA00012814"/>
    </source>
</evidence>
<dbReference type="SMART" id="SM00873">
    <property type="entry name" value="B3_4"/>
    <property type="match status" value="1"/>
</dbReference>
<evidence type="ECO:0000256" key="3">
    <source>
        <dbReference type="ARBA" id="ARBA00022598"/>
    </source>
</evidence>
<evidence type="ECO:0000313" key="12">
    <source>
        <dbReference type="Proteomes" id="UP000292362"/>
    </source>
</evidence>
<protein>
    <recommendedName>
        <fullName evidence="2">phenylalanine--tRNA ligase</fullName>
        <ecNumber evidence="2">6.1.1.20</ecNumber>
    </recommendedName>
</protein>
<dbReference type="Pfam" id="PF18262">
    <property type="entry name" value="PhetRS_B1"/>
    <property type="match status" value="1"/>
</dbReference>
<evidence type="ECO:0000256" key="9">
    <source>
        <dbReference type="ARBA" id="ARBA00023146"/>
    </source>
</evidence>
<dbReference type="InterPro" id="IPR005146">
    <property type="entry name" value="B3/B4_tRNA-bd"/>
</dbReference>
<evidence type="ECO:0000256" key="5">
    <source>
        <dbReference type="ARBA" id="ARBA00022741"/>
    </source>
</evidence>
<dbReference type="GO" id="GO:0003723">
    <property type="term" value="F:RNA binding"/>
    <property type="evidence" value="ECO:0007669"/>
    <property type="project" value="InterPro"/>
</dbReference>
<dbReference type="AlphaFoldDB" id="A0A4Q9L4C1"/>
<dbReference type="InterPro" id="IPR045060">
    <property type="entry name" value="Phe-tRNA-ligase_IIc_bsu"/>
</dbReference>
<dbReference type="Pfam" id="PF03484">
    <property type="entry name" value="B5"/>
    <property type="match status" value="1"/>
</dbReference>
<name>A0A4Q9L4C1_9MICR</name>
<keyword evidence="4" id="KW-0479">Metal-binding</keyword>
<keyword evidence="7" id="KW-0460">Magnesium</keyword>
<sequence>MPSISVKHDEISSYLNLDPTGETLSDLLFSYGLELEETISDPLTYKIDIPANRYDLLTPHLLSKALLSFLSKKKFEDLKIKNSSTHLTVSKTCRPFIACAIVRNIKFTETLFTNILEFQEKLHLSLCRHRTLAAIGIHDLDKTTPPFFYTEEKPEDIKFTPLFSDISMYASDLVSNPNFKHTHHLTEMSFFPVVKDSKQIISLPPVINCDETKISMNTKNLFIEVTGNDFNRVNTTLKLICYFFSEFEIEKVKILHAEKMRSKTKNCYEILGFKSGILDKPMADESINHEGLRNGEESTVNIPSNDSTTNEISNNAISNNAISNNKISNNAISNNAISNNAITNNNLSNQTQKMPFSIETPIFFNRKFSVSIVSVEKELGISINIYMLKVLLEKMMHFVTIEDNCLEVVVPDIRTDVLHFCDLIEDIAIAFGYENVPIKNVDFVSIGKEFGLNKFSDKIRNLMANCGFTEVLTMTLLSKKECYALIEIGSQFSRSKTNLDKIIPTVLSNPQSSECECVRISLLPGILKSIQNNKHLSVPFKLFECSDCVITGLNVRFLCGVYCGVVSGFEEIVGAISFILKKVDLDYNYREERSKRYFEKRGGAIYIAGVKVGTFGVVDPEFCSLFGVDFVVSSFEIDVEKIYAFFIEKNK</sequence>
<comment type="cofactor">
    <cofactor evidence="1">
        <name>Mg(2+)</name>
        <dbReference type="ChEBI" id="CHEBI:18420"/>
    </cofactor>
</comment>
<dbReference type="VEuPathDB" id="MicrosporidiaDB:CWI37_0657p0010"/>
<evidence type="ECO:0000313" key="11">
    <source>
        <dbReference type="EMBL" id="TBU01661.1"/>
    </source>
</evidence>
<keyword evidence="9" id="KW-0030">Aminoacyl-tRNA synthetase</keyword>
<organism evidence="11 12">
    <name type="scientific">Hamiltosporidium tvaerminnensis</name>
    <dbReference type="NCBI Taxonomy" id="1176355"/>
    <lineage>
        <taxon>Eukaryota</taxon>
        <taxon>Fungi</taxon>
        <taxon>Fungi incertae sedis</taxon>
        <taxon>Microsporidia</taxon>
        <taxon>Dubosqiidae</taxon>
        <taxon>Hamiltosporidium</taxon>
    </lineage>
</organism>
<feature type="domain" description="B5" evidence="10">
    <location>
        <begin position="363"/>
        <end position="438"/>
    </location>
</feature>
<comment type="caution">
    <text evidence="11">The sequence shown here is derived from an EMBL/GenBank/DDBJ whole genome shotgun (WGS) entry which is preliminary data.</text>
</comment>
<keyword evidence="8" id="KW-0648">Protein biosynthesis</keyword>
<gene>
    <name evidence="11" type="ORF">CWI37_0657p0010</name>
</gene>
<dbReference type="GO" id="GO:0005524">
    <property type="term" value="F:ATP binding"/>
    <property type="evidence" value="ECO:0007669"/>
    <property type="project" value="UniProtKB-KW"/>
</dbReference>
<keyword evidence="5" id="KW-0547">Nucleotide-binding</keyword>
<keyword evidence="6" id="KW-0067">ATP-binding</keyword>
<evidence type="ECO:0000256" key="1">
    <source>
        <dbReference type="ARBA" id="ARBA00001946"/>
    </source>
</evidence>
<dbReference type="EMBL" id="PITJ01000657">
    <property type="protein sequence ID" value="TBU01661.1"/>
    <property type="molecule type" value="Genomic_DNA"/>
</dbReference>
<dbReference type="Gene3D" id="3.50.40.10">
    <property type="entry name" value="Phenylalanyl-trna Synthetase, Chain B, domain 3"/>
    <property type="match status" value="1"/>
</dbReference>
<evidence type="ECO:0000256" key="6">
    <source>
        <dbReference type="ARBA" id="ARBA00022840"/>
    </source>
</evidence>
<keyword evidence="3 11" id="KW-0436">Ligase</keyword>
<dbReference type="SUPFAM" id="SSF46955">
    <property type="entry name" value="Putative DNA-binding domain"/>
    <property type="match status" value="2"/>
</dbReference>
<dbReference type="GO" id="GO:0000287">
    <property type="term" value="F:magnesium ion binding"/>
    <property type="evidence" value="ECO:0007669"/>
    <property type="project" value="InterPro"/>
</dbReference>
<dbReference type="Gene3D" id="3.30.930.10">
    <property type="entry name" value="Bira Bifunctional Protein, Domain 2"/>
    <property type="match status" value="1"/>
</dbReference>
<dbReference type="PROSITE" id="PS51483">
    <property type="entry name" value="B5"/>
    <property type="match status" value="1"/>
</dbReference>
<evidence type="ECO:0000259" key="10">
    <source>
        <dbReference type="PROSITE" id="PS51483"/>
    </source>
</evidence>
<dbReference type="InterPro" id="IPR040659">
    <property type="entry name" value="PhetRS_B1"/>
</dbReference>
<dbReference type="SUPFAM" id="SSF51126">
    <property type="entry name" value="Pectin lyase-like"/>
    <property type="match status" value="1"/>
</dbReference>
<dbReference type="GO" id="GO:0006432">
    <property type="term" value="P:phenylalanyl-tRNA aminoacylation"/>
    <property type="evidence" value="ECO:0007669"/>
    <property type="project" value="InterPro"/>
</dbReference>
<dbReference type="InterPro" id="IPR005147">
    <property type="entry name" value="tRNA_synthase_B5-dom"/>
</dbReference>
<dbReference type="SUPFAM" id="SSF55681">
    <property type="entry name" value="Class II aaRS and biotin synthetases"/>
    <property type="match status" value="1"/>
</dbReference>
<accession>A0A4Q9L4C1</accession>
<evidence type="ECO:0000256" key="8">
    <source>
        <dbReference type="ARBA" id="ARBA00022917"/>
    </source>
</evidence>
<dbReference type="InterPro" id="IPR020825">
    <property type="entry name" value="Phe-tRNA_synthase-like_B3/B4"/>
</dbReference>
<dbReference type="SMART" id="SM00874">
    <property type="entry name" value="B5"/>
    <property type="match status" value="1"/>
</dbReference>
<dbReference type="Pfam" id="PF03483">
    <property type="entry name" value="B3_4"/>
    <property type="match status" value="1"/>
</dbReference>
<dbReference type="InterPro" id="IPR041616">
    <property type="entry name" value="PheRS_beta_core"/>
</dbReference>